<keyword evidence="1 5" id="KW-0489">Methyltransferase</keyword>
<dbReference type="Pfam" id="PF13649">
    <property type="entry name" value="Methyltransf_25"/>
    <property type="match status" value="1"/>
</dbReference>
<accession>A0ABT4TI58</accession>
<dbReference type="RefSeq" id="WP_270676539.1">
    <property type="nucleotide sequence ID" value="NZ_JAQFWP010000007.1"/>
</dbReference>
<protein>
    <submittedName>
        <fullName evidence="5">Class I SAM-dependent methyltransferase</fullName>
    </submittedName>
</protein>
<dbReference type="PANTHER" id="PTHR43464">
    <property type="entry name" value="METHYLTRANSFERASE"/>
    <property type="match status" value="1"/>
</dbReference>
<dbReference type="CDD" id="cd02440">
    <property type="entry name" value="AdoMet_MTases"/>
    <property type="match status" value="1"/>
</dbReference>
<dbReference type="GO" id="GO:0008168">
    <property type="term" value="F:methyltransferase activity"/>
    <property type="evidence" value="ECO:0007669"/>
    <property type="project" value="UniProtKB-KW"/>
</dbReference>
<dbReference type="Gene3D" id="3.40.50.150">
    <property type="entry name" value="Vaccinia Virus protein VP39"/>
    <property type="match status" value="1"/>
</dbReference>
<gene>
    <name evidence="5" type="ORF">O4U47_05970</name>
</gene>
<dbReference type="PANTHER" id="PTHR43464:SF19">
    <property type="entry name" value="UBIQUINONE BIOSYNTHESIS O-METHYLTRANSFERASE, MITOCHONDRIAL"/>
    <property type="match status" value="1"/>
</dbReference>
<evidence type="ECO:0000259" key="4">
    <source>
        <dbReference type="Pfam" id="PF13649"/>
    </source>
</evidence>
<proteinExistence type="predicted"/>
<keyword evidence="3" id="KW-0949">S-adenosyl-L-methionine</keyword>
<evidence type="ECO:0000313" key="5">
    <source>
        <dbReference type="EMBL" id="MDA2804051.1"/>
    </source>
</evidence>
<dbReference type="InterPro" id="IPR029063">
    <property type="entry name" value="SAM-dependent_MTases_sf"/>
</dbReference>
<evidence type="ECO:0000256" key="3">
    <source>
        <dbReference type="ARBA" id="ARBA00022691"/>
    </source>
</evidence>
<evidence type="ECO:0000313" key="6">
    <source>
        <dbReference type="Proteomes" id="UP001165685"/>
    </source>
</evidence>
<keyword evidence="2" id="KW-0808">Transferase</keyword>
<dbReference type="GO" id="GO:0032259">
    <property type="term" value="P:methylation"/>
    <property type="evidence" value="ECO:0007669"/>
    <property type="project" value="UniProtKB-KW"/>
</dbReference>
<evidence type="ECO:0000256" key="1">
    <source>
        <dbReference type="ARBA" id="ARBA00022603"/>
    </source>
</evidence>
<comment type="caution">
    <text evidence="5">The sequence shown here is derived from an EMBL/GenBank/DDBJ whole genome shotgun (WGS) entry which is preliminary data.</text>
</comment>
<dbReference type="EMBL" id="JAQFWP010000007">
    <property type="protein sequence ID" value="MDA2804051.1"/>
    <property type="molecule type" value="Genomic_DNA"/>
</dbReference>
<organism evidence="5 6">
    <name type="scientific">Nocardiopsis suaedae</name>
    <dbReference type="NCBI Taxonomy" id="3018444"/>
    <lineage>
        <taxon>Bacteria</taxon>
        <taxon>Bacillati</taxon>
        <taxon>Actinomycetota</taxon>
        <taxon>Actinomycetes</taxon>
        <taxon>Streptosporangiales</taxon>
        <taxon>Nocardiopsidaceae</taxon>
        <taxon>Nocardiopsis</taxon>
    </lineage>
</organism>
<feature type="domain" description="Methyltransferase" evidence="4">
    <location>
        <begin position="72"/>
        <end position="158"/>
    </location>
</feature>
<dbReference type="SUPFAM" id="SSF53335">
    <property type="entry name" value="S-adenosyl-L-methionine-dependent methyltransferases"/>
    <property type="match status" value="1"/>
</dbReference>
<dbReference type="InterPro" id="IPR041698">
    <property type="entry name" value="Methyltransf_25"/>
</dbReference>
<name>A0ABT4TI58_9ACTN</name>
<dbReference type="Proteomes" id="UP001165685">
    <property type="component" value="Unassembled WGS sequence"/>
</dbReference>
<sequence length="246" mass="26107">MSAAHQKEIGDAFGKALLDCWRGGARPGLVDEVVERDDGTVSRSDITKYFTAPADMAGPDREVLEAAHGRTLDVGCGAGRHLTALREAGVSAVGMDASPGAVEVARARGCDAVVADASRPPDGPFDTIVLLGANLGLLADADRAPGVLRALAARARPGARLFGTGLDPYHDAERHRAYHASNRRRGRMPGQVRMRVHHGDLVTDWFDYLHSSPDELAGFTAGTPWTVTGIRRDGAHYLAVLALADE</sequence>
<keyword evidence="6" id="KW-1185">Reference proteome</keyword>
<evidence type="ECO:0000256" key="2">
    <source>
        <dbReference type="ARBA" id="ARBA00022679"/>
    </source>
</evidence>
<reference evidence="5" key="1">
    <citation type="submission" date="2023-01" db="EMBL/GenBank/DDBJ databases">
        <title>Draft genome sequence of Nocardiopsis sp. LSu2-4 isolated from halophytes.</title>
        <authorList>
            <person name="Duangmal K."/>
            <person name="Chantavorakit T."/>
        </authorList>
    </citation>
    <scope>NUCLEOTIDE SEQUENCE</scope>
    <source>
        <strain evidence="5">LSu2-4</strain>
    </source>
</reference>